<evidence type="ECO:0000256" key="4">
    <source>
        <dbReference type="ARBA" id="ARBA00022837"/>
    </source>
</evidence>
<organism evidence="10 11">
    <name type="scientific">Rotaria socialis</name>
    <dbReference type="NCBI Taxonomy" id="392032"/>
    <lineage>
        <taxon>Eukaryota</taxon>
        <taxon>Metazoa</taxon>
        <taxon>Spiralia</taxon>
        <taxon>Gnathifera</taxon>
        <taxon>Rotifera</taxon>
        <taxon>Eurotatoria</taxon>
        <taxon>Bdelloidea</taxon>
        <taxon>Philodinida</taxon>
        <taxon>Philodinidae</taxon>
        <taxon>Rotaria</taxon>
    </lineage>
</organism>
<comment type="subcellular location">
    <subcellularLocation>
        <location evidence="1">Membrane</location>
    </subcellularLocation>
</comment>
<dbReference type="InterPro" id="IPR015919">
    <property type="entry name" value="Cadherin-like_sf"/>
</dbReference>
<evidence type="ECO:0000256" key="3">
    <source>
        <dbReference type="ARBA" id="ARBA00022737"/>
    </source>
</evidence>
<dbReference type="Proteomes" id="UP000663848">
    <property type="component" value="Unassembled WGS sequence"/>
</dbReference>
<dbReference type="InterPro" id="IPR002126">
    <property type="entry name" value="Cadherin-like_dom"/>
</dbReference>
<dbReference type="CDD" id="cd11304">
    <property type="entry name" value="Cadherin_repeat"/>
    <property type="match status" value="2"/>
</dbReference>
<dbReference type="GO" id="GO:0016020">
    <property type="term" value="C:membrane"/>
    <property type="evidence" value="ECO:0007669"/>
    <property type="project" value="UniProtKB-SubCell"/>
</dbReference>
<protein>
    <recommendedName>
        <fullName evidence="9">Cadherin domain-containing protein</fullName>
    </recommendedName>
</protein>
<name>A0A821ZZ64_9BILA</name>
<evidence type="ECO:0000256" key="1">
    <source>
        <dbReference type="ARBA" id="ARBA00004370"/>
    </source>
</evidence>
<dbReference type="SUPFAM" id="SSF49313">
    <property type="entry name" value="Cadherin-like"/>
    <property type="match status" value="2"/>
</dbReference>
<dbReference type="PANTHER" id="PTHR24025">
    <property type="entry name" value="DESMOGLEIN FAMILY MEMBER"/>
    <property type="match status" value="1"/>
</dbReference>
<gene>
    <name evidence="10" type="ORF">QYT958_LOCUS37769</name>
</gene>
<sequence length="190" mass="21460">LYTQFFEIHPLNGTIHLKQELDRDPPNGFDEWLLTIIAADEDGREDMGSKKNASWLKIIVKDINDLPPMFIDVDPMGHIPENARAGTRVEGLRIKATDYDKLSENTTRYALTLNTKSIDGSDVFRIDEITADIYLNVDNYLDREKTPHHNLSIIARDSGDQSGNLQSKELKITIIIDDVNDMPVGYSSSV</sequence>
<dbReference type="GO" id="GO:0005509">
    <property type="term" value="F:calcium ion binding"/>
    <property type="evidence" value="ECO:0007669"/>
    <property type="project" value="UniProtKB-UniRule"/>
</dbReference>
<dbReference type="GO" id="GO:0007156">
    <property type="term" value="P:homophilic cell adhesion via plasma membrane adhesion molecules"/>
    <property type="evidence" value="ECO:0007669"/>
    <property type="project" value="InterPro"/>
</dbReference>
<evidence type="ECO:0000256" key="5">
    <source>
        <dbReference type="ARBA" id="ARBA00022889"/>
    </source>
</evidence>
<dbReference type="InterPro" id="IPR050971">
    <property type="entry name" value="Cadherin-domain_protein"/>
</dbReference>
<evidence type="ECO:0000256" key="8">
    <source>
        <dbReference type="PROSITE-ProRule" id="PRU00043"/>
    </source>
</evidence>
<dbReference type="EMBL" id="CAJOBR010032049">
    <property type="protein sequence ID" value="CAF4997556.1"/>
    <property type="molecule type" value="Genomic_DNA"/>
</dbReference>
<proteinExistence type="predicted"/>
<keyword evidence="4 8" id="KW-0106">Calcium</keyword>
<keyword evidence="6" id="KW-1133">Transmembrane helix</keyword>
<dbReference type="SMART" id="SM00112">
    <property type="entry name" value="CA"/>
    <property type="match status" value="2"/>
</dbReference>
<dbReference type="Gene3D" id="2.60.40.60">
    <property type="entry name" value="Cadherins"/>
    <property type="match status" value="2"/>
</dbReference>
<dbReference type="PROSITE" id="PS50268">
    <property type="entry name" value="CADHERIN_2"/>
    <property type="match status" value="2"/>
</dbReference>
<evidence type="ECO:0000313" key="10">
    <source>
        <dbReference type="EMBL" id="CAF4997556.1"/>
    </source>
</evidence>
<evidence type="ECO:0000256" key="7">
    <source>
        <dbReference type="ARBA" id="ARBA00023136"/>
    </source>
</evidence>
<keyword evidence="7" id="KW-0472">Membrane</keyword>
<evidence type="ECO:0000256" key="2">
    <source>
        <dbReference type="ARBA" id="ARBA00022692"/>
    </source>
</evidence>
<keyword evidence="5" id="KW-0130">Cell adhesion</keyword>
<dbReference type="AlphaFoldDB" id="A0A821ZZ64"/>
<accession>A0A821ZZ64</accession>
<dbReference type="GO" id="GO:0005911">
    <property type="term" value="C:cell-cell junction"/>
    <property type="evidence" value="ECO:0007669"/>
    <property type="project" value="TreeGrafter"/>
</dbReference>
<reference evidence="10" key="1">
    <citation type="submission" date="2021-02" db="EMBL/GenBank/DDBJ databases">
        <authorList>
            <person name="Nowell W R."/>
        </authorList>
    </citation>
    <scope>NUCLEOTIDE SEQUENCE</scope>
</reference>
<evidence type="ECO:0000256" key="6">
    <source>
        <dbReference type="ARBA" id="ARBA00022989"/>
    </source>
</evidence>
<comment type="caution">
    <text evidence="10">The sequence shown here is derived from an EMBL/GenBank/DDBJ whole genome shotgun (WGS) entry which is preliminary data.</text>
</comment>
<evidence type="ECO:0000259" key="9">
    <source>
        <dbReference type="PROSITE" id="PS50268"/>
    </source>
</evidence>
<dbReference type="PANTHER" id="PTHR24025:SF23">
    <property type="entry name" value="NEURAL-CADHERIN"/>
    <property type="match status" value="1"/>
</dbReference>
<feature type="domain" description="Cadherin" evidence="9">
    <location>
        <begin position="79"/>
        <end position="185"/>
    </location>
</feature>
<keyword evidence="2" id="KW-0812">Transmembrane</keyword>
<keyword evidence="3" id="KW-0677">Repeat</keyword>
<feature type="domain" description="Cadherin" evidence="9">
    <location>
        <begin position="6"/>
        <end position="70"/>
    </location>
</feature>
<dbReference type="PRINTS" id="PR00205">
    <property type="entry name" value="CADHERIN"/>
</dbReference>
<feature type="non-terminal residue" evidence="10">
    <location>
        <position position="1"/>
    </location>
</feature>
<evidence type="ECO:0000313" key="11">
    <source>
        <dbReference type="Proteomes" id="UP000663848"/>
    </source>
</evidence>
<dbReference type="Pfam" id="PF00028">
    <property type="entry name" value="Cadherin"/>
    <property type="match status" value="1"/>
</dbReference>